<dbReference type="Gene3D" id="1.20.1280.50">
    <property type="match status" value="1"/>
</dbReference>
<evidence type="ECO:0000313" key="3">
    <source>
        <dbReference type="Proteomes" id="UP000623129"/>
    </source>
</evidence>
<sequence>MACSSASRVDLDLTNRCTQTDTAGVSPDMRQWENLTHDILVCILSKLQLHDLINGGSRVCSSWRAASMEPVCWCHILGVDRPKLLRDIADCGNLTEFWHFLCGLYGGFSREHSEMVDFIIRKKI</sequence>
<feature type="domain" description="F-box" evidence="1">
    <location>
        <begin position="37"/>
        <end position="76"/>
    </location>
</feature>
<evidence type="ECO:0000313" key="2">
    <source>
        <dbReference type="EMBL" id="KAF3341497.1"/>
    </source>
</evidence>
<protein>
    <submittedName>
        <fullName evidence="2">F-box/LRR-repeat protein</fullName>
    </submittedName>
</protein>
<name>A0A833RL92_9POAL</name>
<evidence type="ECO:0000259" key="1">
    <source>
        <dbReference type="Pfam" id="PF12937"/>
    </source>
</evidence>
<dbReference type="Proteomes" id="UP000623129">
    <property type="component" value="Unassembled WGS sequence"/>
</dbReference>
<dbReference type="AlphaFoldDB" id="A0A833RL92"/>
<dbReference type="EMBL" id="SWLB01000001">
    <property type="protein sequence ID" value="KAF3341497.1"/>
    <property type="molecule type" value="Genomic_DNA"/>
</dbReference>
<dbReference type="OrthoDB" id="3219396at2759"/>
<comment type="caution">
    <text evidence="2">The sequence shown here is derived from an EMBL/GenBank/DDBJ whole genome shotgun (WGS) entry which is preliminary data.</text>
</comment>
<proteinExistence type="predicted"/>
<dbReference type="InterPro" id="IPR036047">
    <property type="entry name" value="F-box-like_dom_sf"/>
</dbReference>
<dbReference type="Pfam" id="PF12937">
    <property type="entry name" value="F-box-like"/>
    <property type="match status" value="1"/>
</dbReference>
<accession>A0A833RL92</accession>
<gene>
    <name evidence="2" type="ORF">FCM35_KLT00135</name>
</gene>
<dbReference type="SUPFAM" id="SSF81383">
    <property type="entry name" value="F-box domain"/>
    <property type="match status" value="1"/>
</dbReference>
<dbReference type="InterPro" id="IPR001810">
    <property type="entry name" value="F-box_dom"/>
</dbReference>
<keyword evidence="3" id="KW-1185">Reference proteome</keyword>
<reference evidence="2" key="1">
    <citation type="submission" date="2020-01" db="EMBL/GenBank/DDBJ databases">
        <title>Genome sequence of Kobresia littledalei, the first chromosome-level genome in the family Cyperaceae.</title>
        <authorList>
            <person name="Qu G."/>
        </authorList>
    </citation>
    <scope>NUCLEOTIDE SEQUENCE</scope>
    <source>
        <strain evidence="2">C.B.Clarke</strain>
        <tissue evidence="2">Leaf</tissue>
    </source>
</reference>
<organism evidence="2 3">
    <name type="scientific">Carex littledalei</name>
    <dbReference type="NCBI Taxonomy" id="544730"/>
    <lineage>
        <taxon>Eukaryota</taxon>
        <taxon>Viridiplantae</taxon>
        <taxon>Streptophyta</taxon>
        <taxon>Embryophyta</taxon>
        <taxon>Tracheophyta</taxon>
        <taxon>Spermatophyta</taxon>
        <taxon>Magnoliopsida</taxon>
        <taxon>Liliopsida</taxon>
        <taxon>Poales</taxon>
        <taxon>Cyperaceae</taxon>
        <taxon>Cyperoideae</taxon>
        <taxon>Cariceae</taxon>
        <taxon>Carex</taxon>
        <taxon>Carex subgen. Euthyceras</taxon>
    </lineage>
</organism>